<dbReference type="EMBL" id="FMYE01000009">
    <property type="protein sequence ID" value="SDB76495.1"/>
    <property type="molecule type" value="Genomic_DNA"/>
</dbReference>
<dbReference type="InterPro" id="IPR019734">
    <property type="entry name" value="TPR_rpt"/>
</dbReference>
<dbReference type="InterPro" id="IPR011990">
    <property type="entry name" value="TPR-like_helical_dom_sf"/>
</dbReference>
<dbReference type="InterPro" id="IPR027417">
    <property type="entry name" value="P-loop_NTPase"/>
</dbReference>
<reference evidence="3 4" key="1">
    <citation type="submission" date="2016-10" db="EMBL/GenBank/DDBJ databases">
        <authorList>
            <person name="de Groot N.N."/>
        </authorList>
    </citation>
    <scope>NUCLEOTIDE SEQUENCE [LARGE SCALE GENOMIC DNA]</scope>
    <source>
        <strain evidence="3 4">NLAE-zl-C500</strain>
    </source>
</reference>
<organism evidence="3 4">
    <name type="scientific">Bacteroides ovatus</name>
    <dbReference type="NCBI Taxonomy" id="28116"/>
    <lineage>
        <taxon>Bacteria</taxon>
        <taxon>Pseudomonadati</taxon>
        <taxon>Bacteroidota</taxon>
        <taxon>Bacteroidia</taxon>
        <taxon>Bacteroidales</taxon>
        <taxon>Bacteroidaceae</taxon>
        <taxon>Bacteroides</taxon>
    </lineage>
</organism>
<dbReference type="AlphaFoldDB" id="A0A1G6G3T6"/>
<dbReference type="Gene3D" id="1.25.40.10">
    <property type="entry name" value="Tetratricopeptide repeat domain"/>
    <property type="match status" value="2"/>
</dbReference>
<proteinExistence type="predicted"/>
<evidence type="ECO:0000313" key="3">
    <source>
        <dbReference type="EMBL" id="SDB76495.1"/>
    </source>
</evidence>
<dbReference type="SUPFAM" id="SSF52540">
    <property type="entry name" value="P-loop containing nucleoside triphosphate hydrolases"/>
    <property type="match status" value="1"/>
</dbReference>
<accession>A0A1G6G3T6</accession>
<dbReference type="Gene3D" id="3.40.50.300">
    <property type="entry name" value="P-loop containing nucleotide triphosphate hydrolases"/>
    <property type="match status" value="1"/>
</dbReference>
<dbReference type="InterPro" id="IPR025139">
    <property type="entry name" value="DUF4062"/>
</dbReference>
<name>A0A1G6G3T6_BACOV</name>
<dbReference type="SUPFAM" id="SSF48452">
    <property type="entry name" value="TPR-like"/>
    <property type="match status" value="2"/>
</dbReference>
<dbReference type="GO" id="GO:0080008">
    <property type="term" value="C:Cul4-RING E3 ubiquitin ligase complex"/>
    <property type="evidence" value="ECO:0007669"/>
    <property type="project" value="TreeGrafter"/>
</dbReference>
<dbReference type="PANTHER" id="PTHR19860:SF40">
    <property type="entry name" value="WD40 REPEAT-CONTAINING PROTEIN"/>
    <property type="match status" value="1"/>
</dbReference>
<evidence type="ECO:0000313" key="4">
    <source>
        <dbReference type="Proteomes" id="UP000183670"/>
    </source>
</evidence>
<evidence type="ECO:0000256" key="1">
    <source>
        <dbReference type="ARBA" id="ARBA00022737"/>
    </source>
</evidence>
<dbReference type="PANTHER" id="PTHR19860">
    <property type="entry name" value="DDB1- AND CUL4-ASSOCIATED FACTOR 12-RELATED"/>
    <property type="match status" value="1"/>
</dbReference>
<dbReference type="Pfam" id="PF13271">
    <property type="entry name" value="DUF4062"/>
    <property type="match status" value="1"/>
</dbReference>
<dbReference type="InterPro" id="IPR051191">
    <property type="entry name" value="DCAF12"/>
</dbReference>
<feature type="domain" description="DUF4062" evidence="2">
    <location>
        <begin position="19"/>
        <end position="108"/>
    </location>
</feature>
<evidence type="ECO:0000259" key="2">
    <source>
        <dbReference type="Pfam" id="PF13271"/>
    </source>
</evidence>
<dbReference type="RefSeq" id="WP_074557333.1">
    <property type="nucleotide sequence ID" value="NZ_FMYE01000009.1"/>
</dbReference>
<dbReference type="SMART" id="SM00028">
    <property type="entry name" value="TPR"/>
    <property type="match status" value="5"/>
</dbReference>
<dbReference type="Proteomes" id="UP000183670">
    <property type="component" value="Unassembled WGS sequence"/>
</dbReference>
<sequence>MIKQLAQYSVPAENSRVIRVFLSSTFRDMEMERSALVKLFKGLQVKAASRGVTISLVDLRWGITEEDAKSGKVVEICLKEIVHSRPFFIGMVGERYGWCPSYEDLSQTFSDSLEYSWVEDDLNNHLSVTEMEMQFGVLRNPDPLHAYFYIKQSATDPSCPKEEFHKLQHLKECLLQQDRYPVQEYDSPEQLCQFVESAFTELLEQEFPSVLTVEDNQALQEQLTRNELLFNYHPIPEADQAFSDFLAADEQRCLVVTGDRGLGKSALLAHWSDWVNNDTQMIPIYHRLDNTTLSSYPETLVRALAAKCQNALKCQTLGEEDLFTAEVSKESDSTQGTARSILDIVRESMVFGNNVLDGFSENTLRNIKEIEEDLNSIQKFSQLWAALGRSKYAIILLIDDISYLNSTEVSLFSLFGSIPSNVKVVLSFAASSTAYLPFVRNGYVHYRLNGFSQADAKSFSKQYLSTYSKALSAQQEDILSSWGLAKQPRCLNVLLNELVSFGQYDTLSEYMSGYCQINEIAQFYDSVLRRLSSDYGFDRIGRALLMLSLTLEGFTEDEVKSMTGINQLLWSQLRVEMSSWLTNKGGRYCICDTQMIEAIERCFAQDDVSIDECRKEIIVALLDDSDTLSHPLTFADYNYRMKQFCYHDSYRYQVEITYQSYKMQHWDFLRDWICDAETFEILYRTNYSLLEDCWKAIMNDNPSLTPAAYAELDFGQIDSFLIPVIANDMATFLSSSFHLTKAAMEVSEKSMEGEAIPLIAKSVLKMNEGCRYARNEEYETACDCFLKALVMQESIVPTPELEIANTCRNLALAYYYNEQYNEAAIYLNRALNYHAASTDEKSQAEVIELSEFLAYCDYYRDEEESAAKKFRKVAEMHESLNGRLSSGVAKCLRMQGKCLYYIKRYDEAWSLVNEALGIAIQIDNRKQIVACHKELYHLCKEFKRVMKERGDEQSSTLFFRESLLHEKFFSEKPRLAELTVRYEALRCDIMRQYYENKEYGNVIRIATTLDIHEDIDPDVSSEVCYYEAQAYAKMENYPMAKDAFLKEFELRKKYLGWEDDHTILACQNLGVLHSFCNEREDALACFREAYDHEVKRNGSDSEMAKKLLQYIDVVRS</sequence>
<gene>
    <name evidence="3" type="ORF">SAMN05192581_100954</name>
</gene>
<keyword evidence="1" id="KW-0677">Repeat</keyword>
<protein>
    <recommendedName>
        <fullName evidence="2">DUF4062 domain-containing protein</fullName>
    </recommendedName>
</protein>